<dbReference type="EMBL" id="CAJZBQ010000040">
    <property type="protein sequence ID" value="CAG9326307.1"/>
    <property type="molecule type" value="Genomic_DNA"/>
</dbReference>
<protein>
    <submittedName>
        <fullName evidence="3">Uncharacterized protein</fullName>
    </submittedName>
</protein>
<accession>A0AAU9JGF8</accession>
<name>A0AAU9JGF8_9CILI</name>
<proteinExistence type="predicted"/>
<dbReference type="Proteomes" id="UP001162131">
    <property type="component" value="Unassembled WGS sequence"/>
</dbReference>
<feature type="coiled-coil region" evidence="1">
    <location>
        <begin position="114"/>
        <end position="141"/>
    </location>
</feature>
<evidence type="ECO:0000313" key="4">
    <source>
        <dbReference type="Proteomes" id="UP001162131"/>
    </source>
</evidence>
<feature type="signal peptide" evidence="2">
    <location>
        <begin position="1"/>
        <end position="19"/>
    </location>
</feature>
<keyword evidence="4" id="KW-1185">Reference proteome</keyword>
<dbReference type="AlphaFoldDB" id="A0AAU9JGF8"/>
<organism evidence="3 4">
    <name type="scientific">Blepharisma stoltei</name>
    <dbReference type="NCBI Taxonomy" id="1481888"/>
    <lineage>
        <taxon>Eukaryota</taxon>
        <taxon>Sar</taxon>
        <taxon>Alveolata</taxon>
        <taxon>Ciliophora</taxon>
        <taxon>Postciliodesmatophora</taxon>
        <taxon>Heterotrichea</taxon>
        <taxon>Heterotrichida</taxon>
        <taxon>Blepharismidae</taxon>
        <taxon>Blepharisma</taxon>
    </lineage>
</organism>
<feature type="chain" id="PRO_5043650501" evidence="2">
    <location>
        <begin position="20"/>
        <end position="160"/>
    </location>
</feature>
<evidence type="ECO:0000256" key="2">
    <source>
        <dbReference type="SAM" id="SignalP"/>
    </source>
</evidence>
<evidence type="ECO:0000256" key="1">
    <source>
        <dbReference type="SAM" id="Coils"/>
    </source>
</evidence>
<sequence length="160" mass="18223">MKIIILFICSLAAFSMKSCELCIKLSQYNFDYAPLLDQNYCQDDYNCQQAVREISYRYMSGTSGTNPCTRDPYNFDCSSFGIKVCSQMLDSSCGGFSFRGSSQSSVEPGNISQIMTLKEQLNRLENEANEVEKQMQGEISRQKQKYMNILERLNELQSGI</sequence>
<gene>
    <name evidence="3" type="ORF">BSTOLATCC_MIC40736</name>
</gene>
<comment type="caution">
    <text evidence="3">The sequence shown here is derived from an EMBL/GenBank/DDBJ whole genome shotgun (WGS) entry which is preliminary data.</text>
</comment>
<evidence type="ECO:0000313" key="3">
    <source>
        <dbReference type="EMBL" id="CAG9326307.1"/>
    </source>
</evidence>
<reference evidence="3" key="1">
    <citation type="submission" date="2021-09" db="EMBL/GenBank/DDBJ databases">
        <authorList>
            <consortium name="AG Swart"/>
            <person name="Singh M."/>
            <person name="Singh A."/>
            <person name="Seah K."/>
            <person name="Emmerich C."/>
        </authorList>
    </citation>
    <scope>NUCLEOTIDE SEQUENCE</scope>
    <source>
        <strain evidence="3">ATCC30299</strain>
    </source>
</reference>
<keyword evidence="2" id="KW-0732">Signal</keyword>
<keyword evidence="1" id="KW-0175">Coiled coil</keyword>